<dbReference type="PANTHER" id="PTHR14592">
    <property type="entry name" value="UNCHARACTERIZED FAM3"/>
    <property type="match status" value="1"/>
</dbReference>
<sequence>MKQSKSKKICKALIFVLIFILVGSWLTSVLQPDWTDWNNYDTTRGFYEQPDNTLETVFLGASIAVNGFTPMELYEDYGICAWNMATEQQPMLASYYWLREAYQYHAQTLKTVILDTSMLRYLPDEAYYEKALLGMRMSSNKLQAIKDISDSSDAFFSYLSSMFAYHTRWKELTESDFQILDHETNTSVRGYNFVTDRVIENYTYNQIGIPSYLPDEEAGILTLADEALFYLNKTVEFCEENGLQLILIKTPGSVSWSDAAHNAVQEIADEYQLTFIDFNYSPYLEEVGYCEATDSVDMRHMNYYGAEKMTQWIGEYLVENCGATDVRGDERYDFLEGELEDYGRNIYSVELNEISDPVEYLNTVNEDGDYTVLISVRDDAANSLTEEQRMGFAELGLTELSGLQFRDSYLAVMENGTVIHEEVDHYEEETEAISEQQETETEAAKRKINDLDTIEESFEYETETQSEEETSYLEYQGKTPDGNLYTLISGGAYLGDLSSCMLEGTEYSSNERGLNIVVYDNKLGKVVDTASFDTCTSSERSVLTSDDVSLASAESGTSSQSLTGLARQLYLYNLRCSDTYEIKELEDQTDAEGLYQCMEAFIREGYRVYLSVKGDAASGLDEELRQAFRDLGLTELSQLEYGDSYLAVIDNGEVLSEVRDHGSTALTESGNGYQIVSGGVDSGNRSSIKINGTEYSPNANGMNVVIHNRNTQLIAASLTFE</sequence>
<dbReference type="EMBL" id="DVFT01000049">
    <property type="protein sequence ID" value="HIQ95615.1"/>
    <property type="molecule type" value="Genomic_DNA"/>
</dbReference>
<accession>A0A9D1CZZ9</accession>
<keyword evidence="2" id="KW-0964">Secreted</keyword>
<feature type="transmembrane region" description="Helical" evidence="5">
    <location>
        <begin position="12"/>
        <end position="30"/>
    </location>
</feature>
<dbReference type="InterPro" id="IPR039477">
    <property type="entry name" value="ILEI/PANDER_dom"/>
</dbReference>
<evidence type="ECO:0000256" key="4">
    <source>
        <dbReference type="ARBA" id="ARBA00023157"/>
    </source>
</evidence>
<evidence type="ECO:0000313" key="7">
    <source>
        <dbReference type="EMBL" id="HIQ95615.1"/>
    </source>
</evidence>
<dbReference type="Pfam" id="PF15711">
    <property type="entry name" value="ILEI"/>
    <property type="match status" value="2"/>
</dbReference>
<keyword evidence="4" id="KW-1015">Disulfide bond</keyword>
<keyword evidence="5" id="KW-0472">Membrane</keyword>
<evidence type="ECO:0000256" key="5">
    <source>
        <dbReference type="SAM" id="Phobius"/>
    </source>
</evidence>
<name>A0A9D1CZZ9_9FIRM</name>
<keyword evidence="3" id="KW-0732">Signal</keyword>
<comment type="caution">
    <text evidence="7">The sequence shown here is derived from an EMBL/GenBank/DDBJ whole genome shotgun (WGS) entry which is preliminary data.</text>
</comment>
<gene>
    <name evidence="7" type="ORF">IAB26_03535</name>
</gene>
<dbReference type="AlphaFoldDB" id="A0A9D1CZZ9"/>
<dbReference type="SUPFAM" id="SSF52266">
    <property type="entry name" value="SGNH hydrolase"/>
    <property type="match status" value="1"/>
</dbReference>
<reference evidence="7" key="1">
    <citation type="submission" date="2020-10" db="EMBL/GenBank/DDBJ databases">
        <authorList>
            <person name="Gilroy R."/>
        </authorList>
    </citation>
    <scope>NUCLEOTIDE SEQUENCE</scope>
    <source>
        <strain evidence="7">ChiSjej3B21-11622</strain>
    </source>
</reference>
<dbReference type="Proteomes" id="UP000886886">
    <property type="component" value="Unassembled WGS sequence"/>
</dbReference>
<evidence type="ECO:0000256" key="3">
    <source>
        <dbReference type="ARBA" id="ARBA00022729"/>
    </source>
</evidence>
<feature type="domain" description="ILEI/PANDER" evidence="6">
    <location>
        <begin position="358"/>
        <end position="416"/>
    </location>
</feature>
<keyword evidence="5" id="KW-1133">Transmembrane helix</keyword>
<dbReference type="InterPro" id="IPR039220">
    <property type="entry name" value="FAM3"/>
</dbReference>
<evidence type="ECO:0000313" key="8">
    <source>
        <dbReference type="Proteomes" id="UP000886886"/>
    </source>
</evidence>
<reference evidence="7" key="2">
    <citation type="journal article" date="2021" name="PeerJ">
        <title>Extensive microbial diversity within the chicken gut microbiome revealed by metagenomics and culture.</title>
        <authorList>
            <person name="Gilroy R."/>
            <person name="Ravi A."/>
            <person name="Getino M."/>
            <person name="Pursley I."/>
            <person name="Horton D.L."/>
            <person name="Alikhan N.F."/>
            <person name="Baker D."/>
            <person name="Gharbi K."/>
            <person name="Hall N."/>
            <person name="Watson M."/>
            <person name="Adriaenssens E.M."/>
            <person name="Foster-Nyarko E."/>
            <person name="Jarju S."/>
            <person name="Secka A."/>
            <person name="Antonio M."/>
            <person name="Oren A."/>
            <person name="Chaudhuri R.R."/>
            <person name="La Ragione R."/>
            <person name="Hildebrand F."/>
            <person name="Pallen M.J."/>
        </authorList>
    </citation>
    <scope>NUCLEOTIDE SEQUENCE</scope>
    <source>
        <strain evidence="7">ChiSjej3B21-11622</strain>
    </source>
</reference>
<comment type="subcellular location">
    <subcellularLocation>
        <location evidence="1">Secreted</location>
    </subcellularLocation>
</comment>
<evidence type="ECO:0000256" key="2">
    <source>
        <dbReference type="ARBA" id="ARBA00022525"/>
    </source>
</evidence>
<evidence type="ECO:0000259" key="6">
    <source>
        <dbReference type="Pfam" id="PF15711"/>
    </source>
</evidence>
<feature type="domain" description="ILEI/PANDER" evidence="6">
    <location>
        <begin position="588"/>
        <end position="652"/>
    </location>
</feature>
<proteinExistence type="predicted"/>
<organism evidence="7 8">
    <name type="scientific">Candidatus Limivivens merdigallinarum</name>
    <dbReference type="NCBI Taxonomy" id="2840859"/>
    <lineage>
        <taxon>Bacteria</taxon>
        <taxon>Bacillati</taxon>
        <taxon>Bacillota</taxon>
        <taxon>Clostridia</taxon>
        <taxon>Lachnospirales</taxon>
        <taxon>Lachnospiraceae</taxon>
        <taxon>Lachnospiraceae incertae sedis</taxon>
        <taxon>Candidatus Limivivens</taxon>
    </lineage>
</organism>
<keyword evidence="5" id="KW-0812">Transmembrane</keyword>
<dbReference type="GO" id="GO:0005576">
    <property type="term" value="C:extracellular region"/>
    <property type="evidence" value="ECO:0007669"/>
    <property type="project" value="UniProtKB-SubCell"/>
</dbReference>
<protein>
    <recommendedName>
        <fullName evidence="6">ILEI/PANDER domain-containing protein</fullName>
    </recommendedName>
</protein>
<evidence type="ECO:0000256" key="1">
    <source>
        <dbReference type="ARBA" id="ARBA00004613"/>
    </source>
</evidence>